<dbReference type="NCBIfam" id="NF004012">
    <property type="entry name" value="PRK05477.1-2"/>
    <property type="match status" value="1"/>
</dbReference>
<dbReference type="InterPro" id="IPR004413">
    <property type="entry name" value="GatB"/>
</dbReference>
<evidence type="ECO:0000256" key="10">
    <source>
        <dbReference type="ARBA" id="ARBA00047913"/>
    </source>
</evidence>
<comment type="function">
    <text evidence="8 11">Allows the formation of correctly charged Asn-tRNA(Asn) or Gln-tRNA(Gln) through the transamidation of misacylated Asp-tRNA(Asn) or Glu-tRNA(Gln) in organisms which lack either or both of asparaginyl-tRNA or glutaminyl-tRNA synthetases. The reaction takes place in the presence of glutamine and ATP through an activated phospho-Asp-tRNA(Asn) or phospho-Glu-tRNA(Gln).</text>
</comment>
<dbReference type="InterPro" id="IPR017959">
    <property type="entry name" value="Asn/Gln-tRNA_amidoTrfase_suB/E"/>
</dbReference>
<keyword evidence="5 11" id="KW-0547">Nucleotide-binding</keyword>
<evidence type="ECO:0000256" key="1">
    <source>
        <dbReference type="ARBA" id="ARBA00005306"/>
    </source>
</evidence>
<dbReference type="AlphaFoldDB" id="A0AAP3E787"/>
<dbReference type="Proteomes" id="UP001321047">
    <property type="component" value="Unassembled WGS sequence"/>
</dbReference>
<dbReference type="GO" id="GO:0050567">
    <property type="term" value="F:glutaminyl-tRNA synthase (glutamine-hydrolyzing) activity"/>
    <property type="evidence" value="ECO:0007669"/>
    <property type="project" value="UniProtKB-UniRule"/>
</dbReference>
<dbReference type="EMBL" id="JAOPJZ010000009">
    <property type="protein sequence ID" value="MCU4752725.1"/>
    <property type="molecule type" value="Genomic_DNA"/>
</dbReference>
<comment type="subunit">
    <text evidence="2 11">Heterotrimer of A, B and C subunits.</text>
</comment>
<dbReference type="SUPFAM" id="SSF89095">
    <property type="entry name" value="GatB/YqeY motif"/>
    <property type="match status" value="1"/>
</dbReference>
<dbReference type="Pfam" id="PF02934">
    <property type="entry name" value="GatB_N"/>
    <property type="match status" value="1"/>
</dbReference>
<evidence type="ECO:0000256" key="2">
    <source>
        <dbReference type="ARBA" id="ARBA00011123"/>
    </source>
</evidence>
<proteinExistence type="inferred from homology"/>
<keyword evidence="14" id="KW-1185">Reference proteome</keyword>
<evidence type="ECO:0000259" key="12">
    <source>
        <dbReference type="SMART" id="SM00845"/>
    </source>
</evidence>
<name>A0AAP3E787_9EURY</name>
<keyword evidence="6 11" id="KW-0067">ATP-binding</keyword>
<dbReference type="InterPro" id="IPR042114">
    <property type="entry name" value="GatB_C_1"/>
</dbReference>
<dbReference type="Gene3D" id="1.10.10.410">
    <property type="match status" value="1"/>
</dbReference>
<dbReference type="PROSITE" id="PS01234">
    <property type="entry name" value="GATB"/>
    <property type="match status" value="1"/>
</dbReference>
<dbReference type="PANTHER" id="PTHR11659:SF0">
    <property type="entry name" value="GLUTAMYL-TRNA(GLN) AMIDOTRANSFERASE SUBUNIT B, MITOCHONDRIAL"/>
    <property type="match status" value="1"/>
</dbReference>
<dbReference type="GO" id="GO:0070681">
    <property type="term" value="P:glutaminyl-tRNAGln biosynthesis via transamidation"/>
    <property type="evidence" value="ECO:0007669"/>
    <property type="project" value="TreeGrafter"/>
</dbReference>
<evidence type="ECO:0000256" key="6">
    <source>
        <dbReference type="ARBA" id="ARBA00022840"/>
    </source>
</evidence>
<evidence type="ECO:0000256" key="11">
    <source>
        <dbReference type="HAMAP-Rule" id="MF_00121"/>
    </source>
</evidence>
<dbReference type="HAMAP" id="MF_00121">
    <property type="entry name" value="GatB"/>
    <property type="match status" value="1"/>
</dbReference>
<dbReference type="Gene3D" id="1.10.150.380">
    <property type="entry name" value="GatB domain, N-terminal subdomain"/>
    <property type="match status" value="1"/>
</dbReference>
<dbReference type="GO" id="GO:0006412">
    <property type="term" value="P:translation"/>
    <property type="evidence" value="ECO:0007669"/>
    <property type="project" value="UniProtKB-UniRule"/>
</dbReference>
<keyword evidence="7 11" id="KW-0648">Protein biosynthesis</keyword>
<dbReference type="Pfam" id="PF02637">
    <property type="entry name" value="GatB_Yqey"/>
    <property type="match status" value="1"/>
</dbReference>
<comment type="similarity">
    <text evidence="1 11">Belongs to the GatB/GatE family. GatB subfamily.</text>
</comment>
<dbReference type="EC" id="6.3.5.-" evidence="11"/>
<dbReference type="InterPro" id="IPR014746">
    <property type="entry name" value="Gln_synth/guanido_kin_cat_dom"/>
</dbReference>
<sequence>MTAQTVQQGDLVTVIGLEVHVQLETNTKIFCGCSTAPADGPNEHVCPVCLGLPGALPVLNEAAVEAAVKIGKAIDATIPEETRFHRKNYYYPDLPKNFQITQYDEPICQDGELEISLEGERHTIAIERAHLEEDPGSLQHVGGSIDTAEYTLVDYNRAGTPLMEIVTAPDFRSPKEVRAFLAELEEVLEYLAVFDASRDGSLRVDANLSIIDGERVSDDGSIELADLEAANRTEVKNISSHKGAEKALAYEETRQKNAVRRGREVEQETRHWDESRGITVSMRSKEAEKDYRYFAEADLPPLRVAHWKDEIAIPELPKARRERFASEYGLGEEAASKLTSTKQVADFYEDVASEFDPDLAATWVADELLGELNYRDMQITDIEGRLEEIATLVELVATDEITAKNAKEVVLRGMLDERDDPETIVDREGLGKTDDDAVQAAVLEAIEENPDAVADYEAGEGGAINFLVGQVMQKTGGSADPGDVNGLLRAELE</sequence>
<dbReference type="InterPro" id="IPR018027">
    <property type="entry name" value="Asn/Gln_amidotransferase"/>
</dbReference>
<accession>A0AAP3E787</accession>
<dbReference type="InterPro" id="IPR003789">
    <property type="entry name" value="Asn/Gln_tRNA_amidoTrase-B-like"/>
</dbReference>
<evidence type="ECO:0000313" key="14">
    <source>
        <dbReference type="Proteomes" id="UP001321047"/>
    </source>
</evidence>
<dbReference type="InterPro" id="IPR017958">
    <property type="entry name" value="Gln-tRNA_amidoTrfase_suB_CS"/>
</dbReference>
<comment type="catalytic activity">
    <reaction evidence="10 11">
        <text>L-glutamyl-tRNA(Gln) + L-glutamine + ATP + H2O = L-glutaminyl-tRNA(Gln) + L-glutamate + ADP + phosphate + H(+)</text>
        <dbReference type="Rhea" id="RHEA:17521"/>
        <dbReference type="Rhea" id="RHEA-COMP:9681"/>
        <dbReference type="Rhea" id="RHEA-COMP:9684"/>
        <dbReference type="ChEBI" id="CHEBI:15377"/>
        <dbReference type="ChEBI" id="CHEBI:15378"/>
        <dbReference type="ChEBI" id="CHEBI:29985"/>
        <dbReference type="ChEBI" id="CHEBI:30616"/>
        <dbReference type="ChEBI" id="CHEBI:43474"/>
        <dbReference type="ChEBI" id="CHEBI:58359"/>
        <dbReference type="ChEBI" id="CHEBI:78520"/>
        <dbReference type="ChEBI" id="CHEBI:78521"/>
        <dbReference type="ChEBI" id="CHEBI:456216"/>
    </reaction>
</comment>
<feature type="domain" description="Asn/Gln amidotransferase" evidence="12">
    <location>
        <begin position="346"/>
        <end position="492"/>
    </location>
</feature>
<evidence type="ECO:0000256" key="3">
    <source>
        <dbReference type="ARBA" id="ARBA00016923"/>
    </source>
</evidence>
<dbReference type="FunFam" id="1.10.10.410:FF:000001">
    <property type="entry name" value="Aspartyl/glutamyl-tRNA(Asn/Gln) amidotransferase subunit B"/>
    <property type="match status" value="1"/>
</dbReference>
<dbReference type="SUPFAM" id="SSF55931">
    <property type="entry name" value="Glutamine synthetase/guanido kinase"/>
    <property type="match status" value="1"/>
</dbReference>
<evidence type="ECO:0000256" key="5">
    <source>
        <dbReference type="ARBA" id="ARBA00022741"/>
    </source>
</evidence>
<evidence type="ECO:0000256" key="7">
    <source>
        <dbReference type="ARBA" id="ARBA00022917"/>
    </source>
</evidence>
<evidence type="ECO:0000313" key="13">
    <source>
        <dbReference type="EMBL" id="MCU4752725.1"/>
    </source>
</evidence>
<reference evidence="13 14" key="1">
    <citation type="submission" date="2022-09" db="EMBL/GenBank/DDBJ databases">
        <title>Enrichment on poylsaccharides allowed isolation of novel metabolic and taxonomic groups of Haloarchaea.</title>
        <authorList>
            <person name="Sorokin D.Y."/>
            <person name="Elcheninov A.G."/>
            <person name="Khizhniak T.V."/>
            <person name="Kolganova T.V."/>
            <person name="Kublanov I.V."/>
        </authorList>
    </citation>
    <scope>NUCLEOTIDE SEQUENCE [LARGE SCALE GENOMIC DNA]</scope>
    <source>
        <strain evidence="13 14">AArc-curdl1</strain>
    </source>
</reference>
<dbReference type="InterPro" id="IPR006075">
    <property type="entry name" value="Asn/Gln-tRNA_Trfase_suB/E_cat"/>
</dbReference>
<dbReference type="GO" id="GO:0005524">
    <property type="term" value="F:ATP binding"/>
    <property type="evidence" value="ECO:0007669"/>
    <property type="project" value="UniProtKB-KW"/>
</dbReference>
<dbReference type="SMART" id="SM00845">
    <property type="entry name" value="GatB_Yqey"/>
    <property type="match status" value="1"/>
</dbReference>
<dbReference type="PANTHER" id="PTHR11659">
    <property type="entry name" value="GLUTAMYL-TRNA GLN AMIDOTRANSFERASE SUBUNIT B MITOCHONDRIAL AND PROKARYOTIC PET112-RELATED"/>
    <property type="match status" value="1"/>
</dbReference>
<dbReference type="NCBIfam" id="TIGR00133">
    <property type="entry name" value="gatB"/>
    <property type="match status" value="1"/>
</dbReference>
<dbReference type="RefSeq" id="WP_342809059.1">
    <property type="nucleotide sequence ID" value="NZ_JAOPJZ010000009.1"/>
</dbReference>
<comment type="catalytic activity">
    <reaction evidence="9 11">
        <text>L-aspartyl-tRNA(Asn) + L-glutamine + ATP + H2O = L-asparaginyl-tRNA(Asn) + L-glutamate + ADP + phosphate + 2 H(+)</text>
        <dbReference type="Rhea" id="RHEA:14513"/>
        <dbReference type="Rhea" id="RHEA-COMP:9674"/>
        <dbReference type="Rhea" id="RHEA-COMP:9677"/>
        <dbReference type="ChEBI" id="CHEBI:15377"/>
        <dbReference type="ChEBI" id="CHEBI:15378"/>
        <dbReference type="ChEBI" id="CHEBI:29985"/>
        <dbReference type="ChEBI" id="CHEBI:30616"/>
        <dbReference type="ChEBI" id="CHEBI:43474"/>
        <dbReference type="ChEBI" id="CHEBI:58359"/>
        <dbReference type="ChEBI" id="CHEBI:78515"/>
        <dbReference type="ChEBI" id="CHEBI:78516"/>
        <dbReference type="ChEBI" id="CHEBI:456216"/>
    </reaction>
</comment>
<protein>
    <recommendedName>
        <fullName evidence="3 11">Aspartyl/glutamyl-tRNA(Asn/Gln) amidotransferase subunit B</fullName>
        <shortName evidence="11">Asp/Glu-ADT subunit B</shortName>
        <ecNumber evidence="11">6.3.5.-</ecNumber>
    </recommendedName>
</protein>
<organism evidence="13 14">
    <name type="scientific">Natronosalvus hydrolyticus</name>
    <dbReference type="NCBI Taxonomy" id="2979988"/>
    <lineage>
        <taxon>Archaea</taxon>
        <taxon>Methanobacteriati</taxon>
        <taxon>Methanobacteriota</taxon>
        <taxon>Stenosarchaea group</taxon>
        <taxon>Halobacteria</taxon>
        <taxon>Halobacteriales</taxon>
        <taxon>Natrialbaceae</taxon>
        <taxon>Natronosalvus</taxon>
    </lineage>
</organism>
<dbReference type="NCBIfam" id="NF004014">
    <property type="entry name" value="PRK05477.1-4"/>
    <property type="match status" value="1"/>
</dbReference>
<evidence type="ECO:0000256" key="8">
    <source>
        <dbReference type="ARBA" id="ARBA00024799"/>
    </source>
</evidence>
<evidence type="ECO:0000256" key="9">
    <source>
        <dbReference type="ARBA" id="ARBA00047380"/>
    </source>
</evidence>
<gene>
    <name evidence="11 13" type="primary">gatB</name>
    <name evidence="13" type="ORF">OB919_12190</name>
</gene>
<evidence type="ECO:0000256" key="4">
    <source>
        <dbReference type="ARBA" id="ARBA00022598"/>
    </source>
</evidence>
<keyword evidence="4 11" id="KW-0436">Ligase</keyword>
<dbReference type="InterPro" id="IPR023168">
    <property type="entry name" value="GatB_Yqey_C_2"/>
</dbReference>
<comment type="caution">
    <text evidence="13">The sequence shown here is derived from an EMBL/GenBank/DDBJ whole genome shotgun (WGS) entry which is preliminary data.</text>
</comment>